<sequence>MDEKKENYREKANKIMESVKVMSDRLKESTGKKALTEEQEIVNNIKEAFKEWKSKERYFESVTDPDLIDHAIYEIEACKIKYIYFLKQAKKKGIKSKKYL</sequence>
<proteinExistence type="predicted"/>
<dbReference type="AlphaFoldDB" id="A0A9X2S579"/>
<dbReference type="OrthoDB" id="1809893at2"/>
<dbReference type="InterPro" id="IPR019644">
    <property type="entry name" value="DUF2508"/>
</dbReference>
<dbReference type="RefSeq" id="WP_050069703.1">
    <property type="nucleotide sequence ID" value="NZ_CABKTM010000009.1"/>
</dbReference>
<dbReference type="Pfam" id="PF10704">
    <property type="entry name" value="DUF2508"/>
    <property type="match status" value="1"/>
</dbReference>
<gene>
    <name evidence="1" type="ORF">NSA23_09035</name>
</gene>
<evidence type="ECO:0000313" key="2">
    <source>
        <dbReference type="Proteomes" id="UP001142078"/>
    </source>
</evidence>
<keyword evidence="2" id="KW-1185">Reference proteome</keyword>
<accession>A0A9X2S579</accession>
<dbReference type="EMBL" id="JANJZL010000005">
    <property type="protein sequence ID" value="MCR2044263.1"/>
    <property type="molecule type" value="Genomic_DNA"/>
</dbReference>
<organism evidence="1 2">
    <name type="scientific">Anaerosalibacter massiliensis</name>
    <dbReference type="NCBI Taxonomy" id="1347392"/>
    <lineage>
        <taxon>Bacteria</taxon>
        <taxon>Bacillati</taxon>
        <taxon>Bacillota</taxon>
        <taxon>Tissierellia</taxon>
        <taxon>Tissierellales</taxon>
        <taxon>Sporanaerobacteraceae</taxon>
        <taxon>Anaerosalibacter</taxon>
    </lineage>
</organism>
<comment type="caution">
    <text evidence="1">The sequence shown here is derived from an EMBL/GenBank/DDBJ whole genome shotgun (WGS) entry which is preliminary data.</text>
</comment>
<name>A0A9X2S579_9FIRM</name>
<protein>
    <submittedName>
        <fullName evidence="1">YaaL family protein</fullName>
    </submittedName>
</protein>
<evidence type="ECO:0000313" key="1">
    <source>
        <dbReference type="EMBL" id="MCR2044263.1"/>
    </source>
</evidence>
<reference evidence="1" key="1">
    <citation type="submission" date="2022-07" db="EMBL/GenBank/DDBJ databases">
        <title>Enhanced cultured diversity of the mouse gut microbiota enables custom-made synthetic communities.</title>
        <authorList>
            <person name="Afrizal A."/>
        </authorList>
    </citation>
    <scope>NUCLEOTIDE SEQUENCE</scope>
    <source>
        <strain evidence="1">DSM 29482</strain>
    </source>
</reference>
<dbReference type="Proteomes" id="UP001142078">
    <property type="component" value="Unassembled WGS sequence"/>
</dbReference>